<keyword evidence="6" id="KW-1185">Reference proteome</keyword>
<feature type="compositionally biased region" description="Polar residues" evidence="1">
    <location>
        <begin position="7"/>
        <end position="17"/>
    </location>
</feature>
<evidence type="ECO:0000256" key="1">
    <source>
        <dbReference type="SAM" id="MobiDB-lite"/>
    </source>
</evidence>
<accession>A0A5B6UY37</accession>
<dbReference type="EMBL" id="SMMG02000010">
    <property type="protein sequence ID" value="KAA3458765.1"/>
    <property type="molecule type" value="Genomic_DNA"/>
</dbReference>
<comment type="caution">
    <text evidence="5">The sequence shown here is derived from an EMBL/GenBank/DDBJ whole genome shotgun (WGS) entry which is preliminary data.</text>
</comment>
<dbReference type="PANTHER" id="PTHR47472:SF1">
    <property type="entry name" value="DUF1446-DOMAIN-CONTAINING PROTEIN"/>
    <property type="match status" value="1"/>
</dbReference>
<feature type="region of interest" description="Disordered" evidence="1">
    <location>
        <begin position="1"/>
        <end position="24"/>
    </location>
</feature>
<feature type="domain" description="Acyclic terpene utilisation N-terminal" evidence="3">
    <location>
        <begin position="75"/>
        <end position="411"/>
    </location>
</feature>
<gene>
    <name evidence="5" type="ORF">EPI10_013339</name>
</gene>
<dbReference type="OrthoDB" id="16163at2759"/>
<dbReference type="PANTHER" id="PTHR47472">
    <property type="entry name" value="PROPIONYL-COA CARBOXYLASE"/>
    <property type="match status" value="1"/>
</dbReference>
<evidence type="ECO:0000313" key="6">
    <source>
        <dbReference type="Proteomes" id="UP000325315"/>
    </source>
</evidence>
<dbReference type="Proteomes" id="UP000325315">
    <property type="component" value="Unassembled WGS sequence"/>
</dbReference>
<feature type="domain" description="Acyclic terpene utilisation N-terminal" evidence="3">
    <location>
        <begin position="445"/>
        <end position="575"/>
    </location>
</feature>
<keyword evidence="2" id="KW-0472">Membrane</keyword>
<dbReference type="Pfam" id="PF23544">
    <property type="entry name" value="AtuA_ferredoxin"/>
    <property type="match status" value="1"/>
</dbReference>
<dbReference type="Pfam" id="PF07287">
    <property type="entry name" value="AtuA"/>
    <property type="match status" value="2"/>
</dbReference>
<feature type="domain" description="AtuA-like ferredoxin-fold" evidence="4">
    <location>
        <begin position="637"/>
        <end position="752"/>
    </location>
</feature>
<reference evidence="6" key="1">
    <citation type="journal article" date="2019" name="Plant Biotechnol. J.">
        <title>Genome sequencing of the Australian wild diploid species Gossypium australe highlights disease resistance and delayed gland morphogenesis.</title>
        <authorList>
            <person name="Cai Y."/>
            <person name="Cai X."/>
            <person name="Wang Q."/>
            <person name="Wang P."/>
            <person name="Zhang Y."/>
            <person name="Cai C."/>
            <person name="Xu Y."/>
            <person name="Wang K."/>
            <person name="Zhou Z."/>
            <person name="Wang C."/>
            <person name="Geng S."/>
            <person name="Li B."/>
            <person name="Dong Q."/>
            <person name="Hou Y."/>
            <person name="Wang H."/>
            <person name="Ai P."/>
            <person name="Liu Z."/>
            <person name="Yi F."/>
            <person name="Sun M."/>
            <person name="An G."/>
            <person name="Cheng J."/>
            <person name="Zhang Y."/>
            <person name="Shi Q."/>
            <person name="Xie Y."/>
            <person name="Shi X."/>
            <person name="Chang Y."/>
            <person name="Huang F."/>
            <person name="Chen Y."/>
            <person name="Hong S."/>
            <person name="Mi L."/>
            <person name="Sun Q."/>
            <person name="Zhang L."/>
            <person name="Zhou B."/>
            <person name="Peng R."/>
            <person name="Zhang X."/>
            <person name="Liu F."/>
        </authorList>
    </citation>
    <scope>NUCLEOTIDE SEQUENCE [LARGE SCALE GENOMIC DNA]</scope>
    <source>
        <strain evidence="6">cv. PA1801</strain>
    </source>
</reference>
<keyword evidence="2" id="KW-1133">Transmembrane helix</keyword>
<dbReference type="AlphaFoldDB" id="A0A5B6UY37"/>
<dbReference type="InterPro" id="IPR056362">
    <property type="entry name" value="AtuA-like_ferredoxin_dom"/>
</dbReference>
<evidence type="ECO:0000259" key="4">
    <source>
        <dbReference type="Pfam" id="PF23544"/>
    </source>
</evidence>
<protein>
    <submittedName>
        <fullName evidence="5">Septin spn6</fullName>
    </submittedName>
</protein>
<evidence type="ECO:0000256" key="2">
    <source>
        <dbReference type="SAM" id="Phobius"/>
    </source>
</evidence>
<evidence type="ECO:0000313" key="5">
    <source>
        <dbReference type="EMBL" id="KAA3458765.1"/>
    </source>
</evidence>
<feature type="transmembrane region" description="Helical" evidence="2">
    <location>
        <begin position="134"/>
        <end position="155"/>
    </location>
</feature>
<sequence>MEENRLRISNHQLPPKQSSKRDPPIRFRRRKLGGETISQLFYIGSKISMEKQTYEEIHDCLTKPRINPQRRKDKVYIGCGAGFGGDRPMAAKKLLNRVKELNYIVLECLAERTLAERYQAMASGGDGYDSNSMFMLLSIVLISSLFIILILSWIVDPVSAREKVLEVASSLGIRLSVAVAHEVFVNESGSGSLPEKLVNMEGVRIWINDLVFICMYGFSSLVMKFHEKCKLLSSILFNSLKGVSTYLGAVPIVACLERYQPNVLITSRVADAALFLAPMVYELGWNWDDLELLAQGSLAGHLLECGCQLTGGYFMHPADKNRNLSFPNLLDLSLPYAEISSSGEICVMKAEGSGGILNFGTCAEQLLYEVGDPSAYVTPDVVVDFQGVTFQPLSRSKVLCIGGKPSTHPVPDKLLQLIPKVTFYPEDITSVGLMSSKVVSMLSNLSCFQHRGWKGWGEISYGGYECVKRAKAAELLVRSWMEEAFPGVSSCILSYIIGLDSLKATSIGNHLSTWRASEDIRLRMDGLFQEKKHAQQLAKEFTALYTNGPAGGGGISTGVKKEIVLEKQLIGREHVFWRIGAKQTEVSEHVFADVTKACISAELAFPPFQQEDMQNSCLEYGLSSEISLSAAQSGQKIPLYSIAHSRAGDKGNDLNFSVIPHCPQNFEMLKLIITPQWVKSVVSVLPDASPKAIDETKQLLNEDNVNVEIYEVHGIQSLNVVVRNILDGGVNCSRRIDRHGKCISDLILCQHVVLPQF</sequence>
<keyword evidence="2" id="KW-0812">Transmembrane</keyword>
<organism evidence="5 6">
    <name type="scientific">Gossypium australe</name>
    <dbReference type="NCBI Taxonomy" id="47621"/>
    <lineage>
        <taxon>Eukaryota</taxon>
        <taxon>Viridiplantae</taxon>
        <taxon>Streptophyta</taxon>
        <taxon>Embryophyta</taxon>
        <taxon>Tracheophyta</taxon>
        <taxon>Spermatophyta</taxon>
        <taxon>Magnoliopsida</taxon>
        <taxon>eudicotyledons</taxon>
        <taxon>Gunneridae</taxon>
        <taxon>Pentapetalae</taxon>
        <taxon>rosids</taxon>
        <taxon>malvids</taxon>
        <taxon>Malvales</taxon>
        <taxon>Malvaceae</taxon>
        <taxon>Malvoideae</taxon>
        <taxon>Gossypium</taxon>
    </lineage>
</organism>
<dbReference type="InterPro" id="IPR010839">
    <property type="entry name" value="AtuA_N"/>
</dbReference>
<proteinExistence type="predicted"/>
<name>A0A5B6UY37_9ROSI</name>
<evidence type="ECO:0000259" key="3">
    <source>
        <dbReference type="Pfam" id="PF07287"/>
    </source>
</evidence>